<keyword evidence="2" id="KW-1185">Reference proteome</keyword>
<sequence length="74" mass="8281">MTSSAKFAFEATRREVAMALMPSLAVAMPQVSMRRSSMCCRLSSFRWSNALVKNRFPGAGELLMATHGLRKRSR</sequence>
<protein>
    <submittedName>
        <fullName evidence="1">Uncharacterized protein</fullName>
    </submittedName>
</protein>
<organism evidence="1 2">
    <name type="scientific">Riccia fluitans</name>
    <dbReference type="NCBI Taxonomy" id="41844"/>
    <lineage>
        <taxon>Eukaryota</taxon>
        <taxon>Viridiplantae</taxon>
        <taxon>Streptophyta</taxon>
        <taxon>Embryophyta</taxon>
        <taxon>Marchantiophyta</taxon>
        <taxon>Marchantiopsida</taxon>
        <taxon>Marchantiidae</taxon>
        <taxon>Marchantiales</taxon>
        <taxon>Ricciaceae</taxon>
        <taxon>Riccia</taxon>
    </lineage>
</organism>
<dbReference type="AlphaFoldDB" id="A0ABD1Z5F5"/>
<name>A0ABD1Z5F5_9MARC</name>
<dbReference type="EMBL" id="JBHFFA010000002">
    <property type="protein sequence ID" value="KAL2643016.1"/>
    <property type="molecule type" value="Genomic_DNA"/>
</dbReference>
<reference evidence="1 2" key="1">
    <citation type="submission" date="2024-09" db="EMBL/GenBank/DDBJ databases">
        <title>Chromosome-scale assembly of Riccia fluitans.</title>
        <authorList>
            <person name="Paukszto L."/>
            <person name="Sawicki J."/>
            <person name="Karawczyk K."/>
            <person name="Piernik-Szablinska J."/>
            <person name="Szczecinska M."/>
            <person name="Mazdziarz M."/>
        </authorList>
    </citation>
    <scope>NUCLEOTIDE SEQUENCE [LARGE SCALE GENOMIC DNA]</scope>
    <source>
        <strain evidence="1">Rf_01</strain>
        <tissue evidence="1">Aerial parts of the thallus</tissue>
    </source>
</reference>
<proteinExistence type="predicted"/>
<accession>A0ABD1Z5F5</accession>
<comment type="caution">
    <text evidence="1">The sequence shown here is derived from an EMBL/GenBank/DDBJ whole genome shotgun (WGS) entry which is preliminary data.</text>
</comment>
<gene>
    <name evidence="1" type="ORF">R1flu_010603</name>
</gene>
<dbReference type="Proteomes" id="UP001605036">
    <property type="component" value="Unassembled WGS sequence"/>
</dbReference>
<evidence type="ECO:0000313" key="1">
    <source>
        <dbReference type="EMBL" id="KAL2643016.1"/>
    </source>
</evidence>
<evidence type="ECO:0000313" key="2">
    <source>
        <dbReference type="Proteomes" id="UP001605036"/>
    </source>
</evidence>